<dbReference type="Proteomes" id="UP000270487">
    <property type="component" value="Chromosome"/>
</dbReference>
<gene>
    <name evidence="2" type="ORF">NCTC12965_06899</name>
    <name evidence="1" type="ORF">NCTC13193_05166</name>
</gene>
<dbReference type="InterPro" id="IPR025612">
    <property type="entry name" value="YqjK"/>
</dbReference>
<dbReference type="AlphaFoldDB" id="A0A0F7D167"/>
<evidence type="ECO:0000313" key="2">
    <source>
        <dbReference type="EMBL" id="VTR55133.1"/>
    </source>
</evidence>
<organism evidence="1 3">
    <name type="scientific">Serratia fonticola</name>
    <dbReference type="NCBI Taxonomy" id="47917"/>
    <lineage>
        <taxon>Bacteria</taxon>
        <taxon>Pseudomonadati</taxon>
        <taxon>Pseudomonadota</taxon>
        <taxon>Gammaproteobacteria</taxon>
        <taxon>Enterobacterales</taxon>
        <taxon>Yersiniaceae</taxon>
        <taxon>Serratia</taxon>
    </lineage>
</organism>
<protein>
    <submittedName>
        <fullName evidence="1">Uncharacterized protein</fullName>
    </submittedName>
</protein>
<evidence type="ECO:0000313" key="3">
    <source>
        <dbReference type="Proteomes" id="UP000270487"/>
    </source>
</evidence>
<dbReference type="EMBL" id="LR134492">
    <property type="protein sequence ID" value="VEI76022.1"/>
    <property type="molecule type" value="Genomic_DNA"/>
</dbReference>
<dbReference type="Pfam" id="PF13997">
    <property type="entry name" value="YqjK"/>
    <property type="match status" value="1"/>
</dbReference>
<dbReference type="GeneID" id="30319432"/>
<dbReference type="RefSeq" id="WP_024483096.1">
    <property type="nucleotide sequence ID" value="NZ_CAMFLQ010000003.1"/>
</dbReference>
<sequence length="95" mass="11498">MNRRQYRERRKEQLIRQIQQQRLDLAANKSQWLQKTESFDRSWQTLYGLRKYMAIGSSVIALYGIRHPSKLIRWSRRALSVWGTVRLIRNALPKK</sequence>
<proteinExistence type="predicted"/>
<dbReference type="STRING" id="47917.AV650_00065"/>
<dbReference type="EMBL" id="CABEEZ010000133">
    <property type="protein sequence ID" value="VTR55133.1"/>
    <property type="molecule type" value="Genomic_DNA"/>
</dbReference>
<accession>A0A0F7D167</accession>
<name>A0A0F7D167_SERFO</name>
<dbReference type="KEGG" id="sfw:WN53_04595"/>
<reference evidence="1 3" key="1">
    <citation type="submission" date="2018-12" db="EMBL/GenBank/DDBJ databases">
        <authorList>
            <consortium name="Pathogen Informatics"/>
        </authorList>
    </citation>
    <scope>NUCLEOTIDE SEQUENCE [LARGE SCALE GENOMIC DNA]</scope>
    <source>
        <strain evidence="2">NCTC12965</strain>
        <strain evidence="1 3">NCTC13193</strain>
    </source>
</reference>
<evidence type="ECO:0000313" key="1">
    <source>
        <dbReference type="EMBL" id="VEI76022.1"/>
    </source>
</evidence>